<organism evidence="3 4">
    <name type="scientific">Halorubellus litoreus</name>
    <dbReference type="NCBI Taxonomy" id="755308"/>
    <lineage>
        <taxon>Archaea</taxon>
        <taxon>Methanobacteriati</taxon>
        <taxon>Methanobacteriota</taxon>
        <taxon>Stenosarchaea group</taxon>
        <taxon>Halobacteria</taxon>
        <taxon>Halobacteriales</taxon>
        <taxon>Halorubellaceae</taxon>
        <taxon>Halorubellus</taxon>
    </lineage>
</organism>
<feature type="domain" description="DUF7992" evidence="2">
    <location>
        <begin position="3"/>
        <end position="135"/>
    </location>
</feature>
<name>A0ABD5VCZ9_9EURY</name>
<feature type="region of interest" description="Disordered" evidence="1">
    <location>
        <begin position="1"/>
        <end position="31"/>
    </location>
</feature>
<dbReference type="AlphaFoldDB" id="A0ABD5VCZ9"/>
<dbReference type="Proteomes" id="UP001596395">
    <property type="component" value="Unassembled WGS sequence"/>
</dbReference>
<dbReference type="InterPro" id="IPR058305">
    <property type="entry name" value="DUF7992"/>
</dbReference>
<keyword evidence="4" id="KW-1185">Reference proteome</keyword>
<comment type="caution">
    <text evidence="3">The sequence shown here is derived from an EMBL/GenBank/DDBJ whole genome shotgun (WGS) entry which is preliminary data.</text>
</comment>
<gene>
    <name evidence="3" type="ORF">ACFQGB_00940</name>
</gene>
<dbReference type="RefSeq" id="WP_336348449.1">
    <property type="nucleotide sequence ID" value="NZ_JAZAQL010000001.1"/>
</dbReference>
<sequence length="156" mass="17709">MALDLEVPDPPDLSNRGTPRDFETTDADEPPDFHREDLETLLHDAAWTVGFEEWLDRTDLTVDHVEAVSALGLFQALDFYWDPTDDRVRHDVPTIPADWRERAETAALDSSDISLVRSELADLGRTVREALADELERSDEVSASLWVDDPYGDRDE</sequence>
<evidence type="ECO:0000259" key="2">
    <source>
        <dbReference type="Pfam" id="PF25955"/>
    </source>
</evidence>
<proteinExistence type="predicted"/>
<dbReference type="Pfam" id="PF25955">
    <property type="entry name" value="DUF7992"/>
    <property type="match status" value="1"/>
</dbReference>
<evidence type="ECO:0000313" key="4">
    <source>
        <dbReference type="Proteomes" id="UP001596395"/>
    </source>
</evidence>
<evidence type="ECO:0000313" key="3">
    <source>
        <dbReference type="EMBL" id="MFC6951414.1"/>
    </source>
</evidence>
<protein>
    <recommendedName>
        <fullName evidence="2">DUF7992 domain-containing protein</fullName>
    </recommendedName>
</protein>
<dbReference type="EMBL" id="JBHSXN010000001">
    <property type="protein sequence ID" value="MFC6951414.1"/>
    <property type="molecule type" value="Genomic_DNA"/>
</dbReference>
<evidence type="ECO:0000256" key="1">
    <source>
        <dbReference type="SAM" id="MobiDB-lite"/>
    </source>
</evidence>
<reference evidence="3 4" key="1">
    <citation type="journal article" date="2019" name="Int. J. Syst. Evol. Microbiol.">
        <title>The Global Catalogue of Microorganisms (GCM) 10K type strain sequencing project: providing services to taxonomists for standard genome sequencing and annotation.</title>
        <authorList>
            <consortium name="The Broad Institute Genomics Platform"/>
            <consortium name="The Broad Institute Genome Sequencing Center for Infectious Disease"/>
            <person name="Wu L."/>
            <person name="Ma J."/>
        </authorList>
    </citation>
    <scope>NUCLEOTIDE SEQUENCE [LARGE SCALE GENOMIC DNA]</scope>
    <source>
        <strain evidence="3 4">GX26</strain>
    </source>
</reference>
<accession>A0ABD5VCZ9</accession>